<dbReference type="KEGG" id="tsp:Tsp_00619"/>
<dbReference type="InterPro" id="IPR001752">
    <property type="entry name" value="Kinesin_motor_dom"/>
</dbReference>
<evidence type="ECO:0000256" key="1">
    <source>
        <dbReference type="ARBA" id="ARBA00004245"/>
    </source>
</evidence>
<dbReference type="HOGENOM" id="CLU_001485_12_4_1"/>
<evidence type="ECO:0000256" key="9">
    <source>
        <dbReference type="RuleBase" id="RU000394"/>
    </source>
</evidence>
<dbReference type="AlphaFoldDB" id="E5SA45"/>
<keyword evidence="3 9" id="KW-0493">Microtubule</keyword>
<keyword evidence="13" id="KW-1185">Reference proteome</keyword>
<dbReference type="FunCoup" id="E5SA45">
    <property type="interactions" value="351"/>
</dbReference>
<evidence type="ECO:0000259" key="11">
    <source>
        <dbReference type="PROSITE" id="PS50067"/>
    </source>
</evidence>
<accession>E5SA45</accession>
<evidence type="ECO:0000256" key="4">
    <source>
        <dbReference type="ARBA" id="ARBA00022741"/>
    </source>
</evidence>
<gene>
    <name evidence="12" type="ORF">T01_10519</name>
</gene>
<dbReference type="GO" id="GO:0003777">
    <property type="term" value="F:microtubule motor activity"/>
    <property type="evidence" value="ECO:0007669"/>
    <property type="project" value="InterPro"/>
</dbReference>
<keyword evidence="7" id="KW-0963">Cytoplasm</keyword>
<dbReference type="SMART" id="SM00129">
    <property type="entry name" value="KISc"/>
    <property type="match status" value="1"/>
</dbReference>
<evidence type="ECO:0000256" key="6">
    <source>
        <dbReference type="ARBA" id="ARBA00023175"/>
    </source>
</evidence>
<dbReference type="GO" id="GO:0005524">
    <property type="term" value="F:ATP binding"/>
    <property type="evidence" value="ECO:0007669"/>
    <property type="project" value="UniProtKB-UniRule"/>
</dbReference>
<comment type="subcellular location">
    <subcellularLocation>
        <location evidence="1">Cytoplasm</location>
        <location evidence="1">Cytoskeleton</location>
    </subcellularLocation>
</comment>
<dbReference type="CDD" id="cd01366">
    <property type="entry name" value="KISc_C_terminal"/>
    <property type="match status" value="1"/>
</dbReference>
<keyword evidence="6 8" id="KW-0505">Motor protein</keyword>
<dbReference type="OMA" id="WTYHDEA"/>
<dbReference type="Pfam" id="PF00225">
    <property type="entry name" value="Kinesin"/>
    <property type="match status" value="1"/>
</dbReference>
<keyword evidence="10" id="KW-0175">Coiled coil</keyword>
<dbReference type="InterPro" id="IPR036961">
    <property type="entry name" value="Kinesin_motor_dom_sf"/>
</dbReference>
<dbReference type="OrthoDB" id="3176171at2759"/>
<evidence type="ECO:0000256" key="2">
    <source>
        <dbReference type="ARBA" id="ARBA00010899"/>
    </source>
</evidence>
<dbReference type="eggNOG" id="KOG0239">
    <property type="taxonomic scope" value="Eukaryota"/>
</dbReference>
<proteinExistence type="inferred from homology"/>
<evidence type="ECO:0000313" key="12">
    <source>
        <dbReference type="EMBL" id="KRY42779.1"/>
    </source>
</evidence>
<evidence type="ECO:0000256" key="10">
    <source>
        <dbReference type="SAM" id="Coils"/>
    </source>
</evidence>
<dbReference type="InterPro" id="IPR027640">
    <property type="entry name" value="Kinesin-like_fam"/>
</dbReference>
<evidence type="ECO:0000256" key="5">
    <source>
        <dbReference type="ARBA" id="ARBA00022840"/>
    </source>
</evidence>
<comment type="similarity">
    <text evidence="2">Belongs to the TRAFAC class myosin-kinesin ATPase superfamily. Kinesin family. KIN-14 subfamily.</text>
</comment>
<evidence type="ECO:0000313" key="13">
    <source>
        <dbReference type="Proteomes" id="UP000054776"/>
    </source>
</evidence>
<dbReference type="InterPro" id="IPR019821">
    <property type="entry name" value="Kinesin_motor_CS"/>
</dbReference>
<dbReference type="RefSeq" id="XP_003376424.1">
    <property type="nucleotide sequence ID" value="XM_003376376.1"/>
</dbReference>
<feature type="binding site" evidence="8">
    <location>
        <begin position="352"/>
        <end position="359"/>
    </location>
    <ligand>
        <name>ATP</name>
        <dbReference type="ChEBI" id="CHEBI:30616"/>
    </ligand>
</feature>
<dbReference type="GO" id="GO:0008017">
    <property type="term" value="F:microtubule binding"/>
    <property type="evidence" value="ECO:0007669"/>
    <property type="project" value="InterPro"/>
</dbReference>
<reference evidence="12 13" key="1">
    <citation type="submission" date="2015-01" db="EMBL/GenBank/DDBJ databases">
        <title>Evolution of Trichinella species and genotypes.</title>
        <authorList>
            <person name="Korhonen P.K."/>
            <person name="Edoardo P."/>
            <person name="Giuseppe L.R."/>
            <person name="Gasser R.B."/>
        </authorList>
    </citation>
    <scope>NUCLEOTIDE SEQUENCE [LARGE SCALE GENOMIC DNA]</scope>
    <source>
        <strain evidence="12">ISS3</strain>
    </source>
</reference>
<keyword evidence="7" id="KW-0206">Cytoskeleton</keyword>
<dbReference type="Proteomes" id="UP000054776">
    <property type="component" value="Unassembled WGS sequence"/>
</dbReference>
<dbReference type="PRINTS" id="PR00380">
    <property type="entry name" value="KINESINHEAVY"/>
</dbReference>
<dbReference type="InParanoid" id="E5SA45"/>
<evidence type="ECO:0000256" key="8">
    <source>
        <dbReference type="PROSITE-ProRule" id="PRU00283"/>
    </source>
</evidence>
<organism evidence="12 13">
    <name type="scientific">Trichinella spiralis</name>
    <name type="common">Trichina worm</name>
    <dbReference type="NCBI Taxonomy" id="6334"/>
    <lineage>
        <taxon>Eukaryota</taxon>
        <taxon>Metazoa</taxon>
        <taxon>Ecdysozoa</taxon>
        <taxon>Nematoda</taxon>
        <taxon>Enoplea</taxon>
        <taxon>Dorylaimia</taxon>
        <taxon>Trichinellida</taxon>
        <taxon>Trichinellidae</taxon>
        <taxon>Trichinella</taxon>
    </lineage>
</organism>
<dbReference type="Gene3D" id="3.40.850.10">
    <property type="entry name" value="Kinesin motor domain"/>
    <property type="match status" value="1"/>
</dbReference>
<dbReference type="PANTHER" id="PTHR47972">
    <property type="entry name" value="KINESIN-LIKE PROTEIN KLP-3"/>
    <property type="match status" value="1"/>
</dbReference>
<keyword evidence="5 8" id="KW-0067">ATP-binding</keyword>
<evidence type="ECO:0000256" key="3">
    <source>
        <dbReference type="ARBA" id="ARBA00022701"/>
    </source>
</evidence>
<protein>
    <recommendedName>
        <fullName evidence="9">Kinesin-like protein</fullName>
    </recommendedName>
</protein>
<dbReference type="FunFam" id="3.40.850.10:FF:000113">
    <property type="entry name" value="Kinesin-like protein"/>
    <property type="match status" value="1"/>
</dbReference>
<dbReference type="PROSITE" id="PS50067">
    <property type="entry name" value="KINESIN_MOTOR_2"/>
    <property type="match status" value="1"/>
</dbReference>
<keyword evidence="4 8" id="KW-0547">Nucleotide-binding</keyword>
<evidence type="ECO:0000256" key="7">
    <source>
        <dbReference type="ARBA" id="ARBA00023212"/>
    </source>
</evidence>
<dbReference type="GO" id="GO:0007018">
    <property type="term" value="P:microtubule-based movement"/>
    <property type="evidence" value="ECO:0007669"/>
    <property type="project" value="InterPro"/>
</dbReference>
<comment type="caution">
    <text evidence="12">The sequence shown here is derived from an EMBL/GenBank/DDBJ whole genome shotgun (WGS) entry which is preliminary data.</text>
</comment>
<dbReference type="InterPro" id="IPR027417">
    <property type="entry name" value="P-loop_NTPase"/>
</dbReference>
<name>E5SA45_TRISP</name>
<dbReference type="EMBL" id="JYDH01000003">
    <property type="protein sequence ID" value="KRY42779.1"/>
    <property type="molecule type" value="Genomic_DNA"/>
</dbReference>
<dbReference type="PROSITE" id="PS00411">
    <property type="entry name" value="KINESIN_MOTOR_1"/>
    <property type="match status" value="1"/>
</dbReference>
<feature type="domain" description="Kinesin motor" evidence="11">
    <location>
        <begin position="254"/>
        <end position="613"/>
    </location>
</feature>
<feature type="coiled-coil region" evidence="10">
    <location>
        <begin position="107"/>
        <end position="233"/>
    </location>
</feature>
<sequence>MYHVELARELPMRLMSRIPKAVSTGIVKDHSNDTKLSEKSLIATPAKSVLTSKTKAVNPPRKALPTAVRKVESKPSCNSLGVSRKIAEEKEPSVKKKRPKWDYKGRIDDMEEMFRKKEMEYTTLQRDVEMLKDKNNLLQVKAATDGEEHLAELNRQKAFFEAELEKSKLTIQTLESSVSQLASAQVCIKADKEALQAKVDLLSSEKLNLEQELQACRRQCEFLQAELSKANDTIRLDEMERRKLHNSLIELKGNIRVFCRVRPLLAHEKLPGMDDTGMMMSNFIHFPDRDKKQIEIKNLSTNAMATPKSGSMLFEFDRVFDPSATQAEVFEEISQLVQSALDGYNVCIFAYGQTGSGKTYTMEGPENDENCAGMITLAMRQVFQCAADLQTLGWTYKFQASFVEIYNESLRDLLLVNNNNNNDSASLNGGNLEIKLVASSIRPSATTKQEVTVPGLTVEDVVSVDQVERLLKLARKNRAVGATKCNERSSRSHSVFRLHIRSSNESSGVSCEGSLNLVDLAGSERLKESCVEGKRLEETKNINRSLSCLGQVFQSLAKKDNHIPYRNSRLTYLLQNSLGGNSKTLMFVNISPKEDHCHETINSLRFATMLVEFERRQTDSFISVALEAILADCNHWFVGRRRTTTTIWRSVQLAGKPLYIVRHQRFEIVIHFLVTVTTRKMLNNRSKLEEQKQYDEICMF</sequence>
<dbReference type="GO" id="GO:0005874">
    <property type="term" value="C:microtubule"/>
    <property type="evidence" value="ECO:0007669"/>
    <property type="project" value="UniProtKB-KW"/>
</dbReference>
<dbReference type="PANTHER" id="PTHR47972:SF45">
    <property type="entry name" value="PROTEIN CLARET SEGREGATIONAL"/>
    <property type="match status" value="1"/>
</dbReference>
<dbReference type="STRING" id="6334.E5SA45"/>
<dbReference type="SUPFAM" id="SSF52540">
    <property type="entry name" value="P-loop containing nucleoside triphosphate hydrolases"/>
    <property type="match status" value="1"/>
</dbReference>